<dbReference type="Pfam" id="PF13410">
    <property type="entry name" value="GST_C_2"/>
    <property type="match status" value="1"/>
</dbReference>
<sequence length="246" mass="28361">MSSKHLGPGSVEPPRDPGLLRIYSMLYCPFAKRVRLVAKAKNLPHDIVNINLQDKPEWYLKINSQGLVPTLLDGEKLIPESLDISDYLDEKYPTENPLYPSDSEAKQKDKQIIQLIGPAVGNMFKYLRSTENYDPEELINFLLPPVQPIEEELASRKTKYFGGDHPGMIDYMLWPFAEITTVIPLKLGQKLPLQDNQLPNLRKWVKTISKEPLIRELSIPPEVFWKIWQQKCFEGRVDYESINNSL</sequence>
<dbReference type="PROSITE" id="PS50404">
    <property type="entry name" value="GST_NTER"/>
    <property type="match status" value="1"/>
</dbReference>
<dbReference type="GO" id="GO:0005737">
    <property type="term" value="C:cytoplasm"/>
    <property type="evidence" value="ECO:0007669"/>
    <property type="project" value="InterPro"/>
</dbReference>
<dbReference type="InterPro" id="IPR004045">
    <property type="entry name" value="Glutathione_S-Trfase_N"/>
</dbReference>
<keyword evidence="5" id="KW-0808">Transferase</keyword>
<reference evidence="5" key="1">
    <citation type="submission" date="2017-05" db="EMBL/GenBank/DDBJ databases">
        <authorList>
            <person name="Song R."/>
            <person name="Chenine A.L."/>
            <person name="Ruprecht R.M."/>
        </authorList>
    </citation>
    <scope>NUCLEOTIDE SEQUENCE</scope>
</reference>
<dbReference type="EMBL" id="MF034821">
    <property type="protein sequence ID" value="AVT42187.1"/>
    <property type="molecule type" value="mRNA"/>
</dbReference>
<evidence type="ECO:0000259" key="4">
    <source>
        <dbReference type="PROSITE" id="PS50405"/>
    </source>
</evidence>
<evidence type="ECO:0000256" key="2">
    <source>
        <dbReference type="ARBA" id="ARBA00023002"/>
    </source>
</evidence>
<name>A0A2R4FXI6_9CUCU</name>
<dbReference type="FunFam" id="1.20.1050.10:FF:000009">
    <property type="entry name" value="Glutathione S-transferase omega-1"/>
    <property type="match status" value="1"/>
</dbReference>
<dbReference type="InterPro" id="IPR036249">
    <property type="entry name" value="Thioredoxin-like_sf"/>
</dbReference>
<dbReference type="AlphaFoldDB" id="A0A2R4FXI6"/>
<dbReference type="SFLD" id="SFLDG00358">
    <property type="entry name" value="Main_(cytGST)"/>
    <property type="match status" value="1"/>
</dbReference>
<dbReference type="SFLD" id="SFLDS00019">
    <property type="entry name" value="Glutathione_Transferase_(cytos"/>
    <property type="match status" value="1"/>
</dbReference>
<dbReference type="InterPro" id="IPR040079">
    <property type="entry name" value="Glutathione_S-Trfase"/>
</dbReference>
<evidence type="ECO:0000313" key="5">
    <source>
        <dbReference type="EMBL" id="AVT42187.1"/>
    </source>
</evidence>
<keyword evidence="2" id="KW-0560">Oxidoreductase</keyword>
<feature type="domain" description="GST N-terminal" evidence="3">
    <location>
        <begin position="18"/>
        <end position="96"/>
    </location>
</feature>
<proteinExistence type="evidence at transcript level"/>
<dbReference type="PANTHER" id="PTHR43968:SF6">
    <property type="entry name" value="GLUTATHIONE S-TRANSFERASE OMEGA"/>
    <property type="match status" value="1"/>
</dbReference>
<evidence type="ECO:0000256" key="1">
    <source>
        <dbReference type="ARBA" id="ARBA00011067"/>
    </source>
</evidence>
<dbReference type="FunFam" id="3.40.30.10:FF:000123">
    <property type="entry name" value="Glutathione transferase o1"/>
    <property type="match status" value="1"/>
</dbReference>
<dbReference type="SUPFAM" id="SSF47616">
    <property type="entry name" value="GST C-terminal domain-like"/>
    <property type="match status" value="1"/>
</dbReference>
<dbReference type="PRINTS" id="PR01625">
    <property type="entry name" value="GSTRNSFRASEO"/>
</dbReference>
<dbReference type="PANTHER" id="PTHR43968">
    <property type="match status" value="1"/>
</dbReference>
<dbReference type="SUPFAM" id="SSF52833">
    <property type="entry name" value="Thioredoxin-like"/>
    <property type="match status" value="1"/>
</dbReference>
<feature type="domain" description="GST C-terminal" evidence="4">
    <location>
        <begin position="102"/>
        <end position="233"/>
    </location>
</feature>
<dbReference type="InterPro" id="IPR036282">
    <property type="entry name" value="Glutathione-S-Trfase_C_sf"/>
</dbReference>
<comment type="similarity">
    <text evidence="1">Belongs to the GST superfamily. Omega family.</text>
</comment>
<dbReference type="InterPro" id="IPR010987">
    <property type="entry name" value="Glutathione-S-Trfase_C-like"/>
</dbReference>
<dbReference type="Gene3D" id="3.40.30.10">
    <property type="entry name" value="Glutaredoxin"/>
    <property type="match status" value="1"/>
</dbReference>
<dbReference type="Gene3D" id="1.20.1050.10">
    <property type="match status" value="1"/>
</dbReference>
<dbReference type="GO" id="GO:0004364">
    <property type="term" value="F:glutathione transferase activity"/>
    <property type="evidence" value="ECO:0007669"/>
    <property type="project" value="InterPro"/>
</dbReference>
<organism evidence="5">
    <name type="scientific">Lissorhoptrus oryzophilus</name>
    <name type="common">rice water weevil</name>
    <dbReference type="NCBI Taxonomy" id="308863"/>
    <lineage>
        <taxon>Eukaryota</taxon>
        <taxon>Metazoa</taxon>
        <taxon>Ecdysozoa</taxon>
        <taxon>Arthropoda</taxon>
        <taxon>Hexapoda</taxon>
        <taxon>Insecta</taxon>
        <taxon>Pterygota</taxon>
        <taxon>Neoptera</taxon>
        <taxon>Endopterygota</taxon>
        <taxon>Coleoptera</taxon>
        <taxon>Polyphaga</taxon>
        <taxon>Cucujiformia</taxon>
        <taxon>Erirhinidae</taxon>
        <taxon>Erirhininae</taxon>
        <taxon>Lissorhoptrus</taxon>
    </lineage>
</organism>
<evidence type="ECO:0000259" key="3">
    <source>
        <dbReference type="PROSITE" id="PS50404"/>
    </source>
</evidence>
<dbReference type="InterPro" id="IPR005442">
    <property type="entry name" value="GST_omega"/>
</dbReference>
<dbReference type="GO" id="GO:0045174">
    <property type="term" value="F:glutathione dehydrogenase (ascorbate) activity"/>
    <property type="evidence" value="ECO:0007669"/>
    <property type="project" value="UniProtKB-ARBA"/>
</dbReference>
<protein>
    <submittedName>
        <fullName evidence="5">Glutathione S-transferase o1</fullName>
    </submittedName>
</protein>
<dbReference type="Pfam" id="PF13417">
    <property type="entry name" value="GST_N_3"/>
    <property type="match status" value="1"/>
</dbReference>
<dbReference type="PROSITE" id="PS50405">
    <property type="entry name" value="GST_CTER"/>
    <property type="match status" value="1"/>
</dbReference>
<dbReference type="GO" id="GO:0006749">
    <property type="term" value="P:glutathione metabolic process"/>
    <property type="evidence" value="ECO:0007669"/>
    <property type="project" value="TreeGrafter"/>
</dbReference>
<accession>A0A2R4FXI6</accession>
<dbReference type="InterPro" id="IPR050983">
    <property type="entry name" value="GST_Omega/HSP26"/>
</dbReference>